<dbReference type="InterPro" id="IPR038713">
    <property type="entry name" value="Terminase_Gp1_N_sf"/>
</dbReference>
<reference evidence="4 5" key="1">
    <citation type="submission" date="2021-01" db="EMBL/GenBank/DDBJ databases">
        <title>High-quality draft genome sequence data of six Lactiplantibacillus plantarum subsp. argentoratensis strains isolated from various Greek sourdoughs.</title>
        <authorList>
            <person name="Syrokou M.K."/>
            <person name="Paramithiotis S."/>
            <person name="Skandamis P.N."/>
            <person name="Drosinos E.H."/>
            <person name="Bosnea L."/>
            <person name="Mataragas M."/>
        </authorList>
    </citation>
    <scope>NUCLEOTIDE SEQUENCE [LARGE SCALE GENOMIC DNA]</scope>
    <source>
        <strain evidence="4 5">LQC 2520</strain>
    </source>
</reference>
<evidence type="ECO:0000256" key="1">
    <source>
        <dbReference type="ARBA" id="ARBA00022612"/>
    </source>
</evidence>
<name>A0ABS5UGJ5_9LACO</name>
<proteinExistence type="predicted"/>
<dbReference type="Pfam" id="PF03592">
    <property type="entry name" value="Terminase_2"/>
    <property type="match status" value="1"/>
</dbReference>
<gene>
    <name evidence="4" type="ORF">JKL17_06100</name>
</gene>
<evidence type="ECO:0000313" key="5">
    <source>
        <dbReference type="Proteomes" id="UP000694640"/>
    </source>
</evidence>
<evidence type="ECO:0000256" key="3">
    <source>
        <dbReference type="SAM" id="MobiDB-lite"/>
    </source>
</evidence>
<feature type="compositionally biased region" description="Acidic residues" evidence="3">
    <location>
        <begin position="264"/>
        <end position="278"/>
    </location>
</feature>
<evidence type="ECO:0000313" key="4">
    <source>
        <dbReference type="EMBL" id="MBT1137696.1"/>
    </source>
</evidence>
<dbReference type="EMBL" id="JAEQMM010000003">
    <property type="protein sequence ID" value="MBT1137696.1"/>
    <property type="molecule type" value="Genomic_DNA"/>
</dbReference>
<dbReference type="RefSeq" id="WP_214417733.1">
    <property type="nucleotide sequence ID" value="NZ_JAEQMM010000003.1"/>
</dbReference>
<organism evidence="4 5">
    <name type="scientific">Lactiplantibacillus argentoratensis</name>
    <dbReference type="NCBI Taxonomy" id="271881"/>
    <lineage>
        <taxon>Bacteria</taxon>
        <taxon>Bacillati</taxon>
        <taxon>Bacillota</taxon>
        <taxon>Bacilli</taxon>
        <taxon>Lactobacillales</taxon>
        <taxon>Lactobacillaceae</taxon>
        <taxon>Lactiplantibacillus</taxon>
    </lineage>
</organism>
<dbReference type="Gene3D" id="1.10.10.1400">
    <property type="entry name" value="Terminase, small subunit, N-terminal DNA-binding domain, HTH motif"/>
    <property type="match status" value="1"/>
</dbReference>
<keyword evidence="5" id="KW-1185">Reference proteome</keyword>
<keyword evidence="1" id="KW-1188">Viral release from host cell</keyword>
<dbReference type="InterPro" id="IPR005335">
    <property type="entry name" value="Terminase_ssu"/>
</dbReference>
<feature type="region of interest" description="Disordered" evidence="3">
    <location>
        <begin position="251"/>
        <end position="278"/>
    </location>
</feature>
<comment type="caution">
    <text evidence="4">The sequence shown here is derived from an EMBL/GenBank/DDBJ whole genome shotgun (WGS) entry which is preliminary data.</text>
</comment>
<sequence>MDKRKQAGRDYSSGMAYKDISAKYGVPVNTLKSWRTRDGWKKDASAIKKVQPKRKKDAPKVAPKIVDELEANNELTEKQKLFCLFYLQRFNATWAYQQAYRVDWNTANVNGSRMLVNASVKRQLTELKKQQQSDLYFDLQDIILELRQQSKSDVRDVVSFKTVKRLRWTKIRDKTGPYEDDNGHYRMDPDIDPETGEQAWYYENIVTLEDSNQIDTSNVKSIRIDKGEAVVEMYDKQKALETLAKYADVYTTQQESQGVKIDDNIEGDDEDETSEPKD</sequence>
<dbReference type="PANTHER" id="PTHR41328:SF2">
    <property type="entry name" value="TERMINASE SMALL SUBUNIT"/>
    <property type="match status" value="1"/>
</dbReference>
<dbReference type="Proteomes" id="UP000694640">
    <property type="component" value="Unassembled WGS sequence"/>
</dbReference>
<accession>A0ABS5UGJ5</accession>
<dbReference type="PANTHER" id="PTHR41328">
    <property type="entry name" value="TERMINASE SMALL SUBUNIT-RELATED"/>
    <property type="match status" value="1"/>
</dbReference>
<dbReference type="InterPro" id="IPR052404">
    <property type="entry name" value="SPP1-like_terminase"/>
</dbReference>
<keyword evidence="2" id="KW-0231">Viral genome packaging</keyword>
<protein>
    <submittedName>
        <fullName evidence="4">Terminase small subunit</fullName>
    </submittedName>
</protein>
<evidence type="ECO:0000256" key="2">
    <source>
        <dbReference type="ARBA" id="ARBA00023219"/>
    </source>
</evidence>